<dbReference type="PROSITE" id="PS00217">
    <property type="entry name" value="SUGAR_TRANSPORT_2"/>
    <property type="match status" value="1"/>
</dbReference>
<dbReference type="RefSeq" id="WP_202105173.1">
    <property type="nucleotide sequence ID" value="NZ_JAERTY010000017.1"/>
</dbReference>
<feature type="transmembrane region" description="Helical" evidence="8">
    <location>
        <begin position="163"/>
        <end position="185"/>
    </location>
</feature>
<evidence type="ECO:0000256" key="6">
    <source>
        <dbReference type="ARBA" id="ARBA00023136"/>
    </source>
</evidence>
<evidence type="ECO:0000313" key="10">
    <source>
        <dbReference type="EMBL" id="MBL1411459.1"/>
    </source>
</evidence>
<evidence type="ECO:0000313" key="11">
    <source>
        <dbReference type="Proteomes" id="UP000625283"/>
    </source>
</evidence>
<feature type="transmembrane region" description="Helical" evidence="8">
    <location>
        <begin position="305"/>
        <end position="327"/>
    </location>
</feature>
<feature type="transmembrane region" description="Helical" evidence="8">
    <location>
        <begin position="240"/>
        <end position="262"/>
    </location>
</feature>
<dbReference type="InterPro" id="IPR036259">
    <property type="entry name" value="MFS_trans_sf"/>
</dbReference>
<protein>
    <submittedName>
        <fullName evidence="10">Sugar porter family MFS transporter</fullName>
    </submittedName>
</protein>
<dbReference type="PANTHER" id="PTHR48023:SF4">
    <property type="entry name" value="D-XYLOSE-PROTON SYMPORTER-LIKE 2"/>
    <property type="match status" value="1"/>
</dbReference>
<dbReference type="PANTHER" id="PTHR48023">
    <property type="entry name" value="D-XYLOSE-PROTON SYMPORTER-LIKE 2"/>
    <property type="match status" value="1"/>
</dbReference>
<comment type="subcellular location">
    <subcellularLocation>
        <location evidence="1">Membrane</location>
        <topology evidence="1">Multi-pass membrane protein</topology>
    </subcellularLocation>
</comment>
<name>A0ABS1RB59_9SPHI</name>
<keyword evidence="3 7" id="KW-0813">Transport</keyword>
<dbReference type="InterPro" id="IPR005829">
    <property type="entry name" value="Sugar_transporter_CS"/>
</dbReference>
<evidence type="ECO:0000256" key="3">
    <source>
        <dbReference type="ARBA" id="ARBA00022448"/>
    </source>
</evidence>
<dbReference type="SUPFAM" id="SSF103473">
    <property type="entry name" value="MFS general substrate transporter"/>
    <property type="match status" value="1"/>
</dbReference>
<proteinExistence type="inferred from homology"/>
<feature type="transmembrane region" description="Helical" evidence="8">
    <location>
        <begin position="7"/>
        <end position="31"/>
    </location>
</feature>
<keyword evidence="11" id="KW-1185">Reference proteome</keyword>
<evidence type="ECO:0000256" key="1">
    <source>
        <dbReference type="ARBA" id="ARBA00004141"/>
    </source>
</evidence>
<evidence type="ECO:0000256" key="7">
    <source>
        <dbReference type="RuleBase" id="RU003346"/>
    </source>
</evidence>
<dbReference type="Gene3D" id="1.20.1250.20">
    <property type="entry name" value="MFS general substrate transporter like domains"/>
    <property type="match status" value="2"/>
</dbReference>
<feature type="transmembrane region" description="Helical" evidence="8">
    <location>
        <begin position="76"/>
        <end position="95"/>
    </location>
</feature>
<feature type="transmembrane region" description="Helical" evidence="8">
    <location>
        <begin position="277"/>
        <end position="298"/>
    </location>
</feature>
<dbReference type="InterPro" id="IPR003663">
    <property type="entry name" value="Sugar/inositol_transpt"/>
</dbReference>
<feature type="domain" description="Major facilitator superfamily (MFS) profile" evidence="9">
    <location>
        <begin position="10"/>
        <end position="425"/>
    </location>
</feature>
<dbReference type="InterPro" id="IPR050820">
    <property type="entry name" value="MFS_Sugar_Transporter"/>
</dbReference>
<gene>
    <name evidence="10" type="ORF">JKG61_22060</name>
</gene>
<feature type="transmembrane region" description="Helical" evidence="8">
    <location>
        <begin position="101"/>
        <end position="122"/>
    </location>
</feature>
<sequence length="438" mass="47952">MKPNSRIFLWSLIVALGGFLFGFDTAVISGVEQSIKKVFDLSPLTHGFAISSALIGTVLGALFAGRPADQWGRKPILYIIAAGYAISAIGTALAPDLLLFILFRFLGGIAVGASSVVAPMYISEIAPAHMRGKATASFQVNVIVGILMAFISNYLLRDLGVDAWRWMLGILFFPSVLYLILLSIVPESPRFLISKGQTDLAQVILSRIGSQIEDHALSIVDGHSDITEDRLFSRRYIKPLMIAFLIAAFNQFSGINAILYFAPRIFELSGVSMGGAFFQPVIIGLTNAIFTLVGLVLVDRVGRRPLLFIGSSGMSICLAIVAVIYFGQSYSPWLLAALVGYIVFFAISTGTVIWIIISEVFPVSVRGKGQSFGSFVHWFFAALITFIFPVVLSSYVFGAAWMFVFFAVMMVLQALFAYFYLPETKGRSLEEISRELEM</sequence>
<evidence type="ECO:0000256" key="8">
    <source>
        <dbReference type="SAM" id="Phobius"/>
    </source>
</evidence>
<feature type="transmembrane region" description="Helical" evidence="8">
    <location>
        <begin position="134"/>
        <end position="151"/>
    </location>
</feature>
<feature type="transmembrane region" description="Helical" evidence="8">
    <location>
        <begin position="333"/>
        <end position="357"/>
    </location>
</feature>
<dbReference type="EMBL" id="JAERTY010000017">
    <property type="protein sequence ID" value="MBL1411459.1"/>
    <property type="molecule type" value="Genomic_DNA"/>
</dbReference>
<dbReference type="Pfam" id="PF00083">
    <property type="entry name" value="Sugar_tr"/>
    <property type="match status" value="1"/>
</dbReference>
<evidence type="ECO:0000256" key="4">
    <source>
        <dbReference type="ARBA" id="ARBA00022692"/>
    </source>
</evidence>
<feature type="transmembrane region" description="Helical" evidence="8">
    <location>
        <begin position="378"/>
        <end position="397"/>
    </location>
</feature>
<evidence type="ECO:0000256" key="5">
    <source>
        <dbReference type="ARBA" id="ARBA00022989"/>
    </source>
</evidence>
<accession>A0ABS1RB59</accession>
<comment type="similarity">
    <text evidence="2 7">Belongs to the major facilitator superfamily. Sugar transporter (TC 2.A.1.1) family.</text>
</comment>
<dbReference type="Proteomes" id="UP000625283">
    <property type="component" value="Unassembled WGS sequence"/>
</dbReference>
<feature type="transmembrane region" description="Helical" evidence="8">
    <location>
        <begin position="403"/>
        <end position="421"/>
    </location>
</feature>
<organism evidence="10 11">
    <name type="scientific">Sphingobacterium faecale</name>
    <dbReference type="NCBI Taxonomy" id="2803775"/>
    <lineage>
        <taxon>Bacteria</taxon>
        <taxon>Pseudomonadati</taxon>
        <taxon>Bacteroidota</taxon>
        <taxon>Sphingobacteriia</taxon>
        <taxon>Sphingobacteriales</taxon>
        <taxon>Sphingobacteriaceae</taxon>
        <taxon>Sphingobacterium</taxon>
    </lineage>
</organism>
<dbReference type="InterPro" id="IPR020846">
    <property type="entry name" value="MFS_dom"/>
</dbReference>
<reference evidence="10 11" key="1">
    <citation type="submission" date="2021-01" db="EMBL/GenBank/DDBJ databases">
        <title>C459-1 draft genome sequence.</title>
        <authorList>
            <person name="Zhang X.-F."/>
        </authorList>
    </citation>
    <scope>NUCLEOTIDE SEQUENCE [LARGE SCALE GENOMIC DNA]</scope>
    <source>
        <strain evidence="11">C459-1</strain>
    </source>
</reference>
<comment type="caution">
    <text evidence="10">The sequence shown here is derived from an EMBL/GenBank/DDBJ whole genome shotgun (WGS) entry which is preliminary data.</text>
</comment>
<evidence type="ECO:0000259" key="9">
    <source>
        <dbReference type="PROSITE" id="PS50850"/>
    </source>
</evidence>
<dbReference type="InterPro" id="IPR005828">
    <property type="entry name" value="MFS_sugar_transport-like"/>
</dbReference>
<keyword evidence="4 8" id="KW-0812">Transmembrane</keyword>
<evidence type="ECO:0000256" key="2">
    <source>
        <dbReference type="ARBA" id="ARBA00010992"/>
    </source>
</evidence>
<feature type="transmembrane region" description="Helical" evidence="8">
    <location>
        <begin position="43"/>
        <end position="64"/>
    </location>
</feature>
<keyword evidence="6 8" id="KW-0472">Membrane</keyword>
<dbReference type="PROSITE" id="PS50850">
    <property type="entry name" value="MFS"/>
    <property type="match status" value="1"/>
</dbReference>
<keyword evidence="5 8" id="KW-1133">Transmembrane helix</keyword>
<dbReference type="PRINTS" id="PR00171">
    <property type="entry name" value="SUGRTRNSPORT"/>
</dbReference>
<dbReference type="NCBIfam" id="TIGR00879">
    <property type="entry name" value="SP"/>
    <property type="match status" value="1"/>
</dbReference>
<dbReference type="PROSITE" id="PS00216">
    <property type="entry name" value="SUGAR_TRANSPORT_1"/>
    <property type="match status" value="2"/>
</dbReference>